<evidence type="ECO:0000256" key="6">
    <source>
        <dbReference type="ARBA" id="ARBA00023136"/>
    </source>
</evidence>
<feature type="compositionally biased region" description="Basic and acidic residues" evidence="10">
    <location>
        <begin position="514"/>
        <end position="525"/>
    </location>
</feature>
<evidence type="ECO:0000256" key="10">
    <source>
        <dbReference type="SAM" id="MobiDB-lite"/>
    </source>
</evidence>
<keyword evidence="6" id="KW-0472">Membrane</keyword>
<feature type="region of interest" description="Disordered" evidence="10">
    <location>
        <begin position="74"/>
        <end position="95"/>
    </location>
</feature>
<comment type="subcellular location">
    <subcellularLocation>
        <location evidence="1">Cell membrane</location>
        <topology evidence="1">Peripheral membrane protein</topology>
    </subcellularLocation>
</comment>
<dbReference type="GO" id="GO:0005546">
    <property type="term" value="F:phosphatidylinositol-4,5-bisphosphate binding"/>
    <property type="evidence" value="ECO:0007669"/>
    <property type="project" value="TreeGrafter"/>
</dbReference>
<feature type="compositionally biased region" description="Polar residues" evidence="10">
    <location>
        <begin position="601"/>
        <end position="610"/>
    </location>
</feature>
<dbReference type="PANTHER" id="PTHR22237">
    <property type="entry name" value="APC MEMBRANE RECRUITMENT PROTEIN 2-RELATED"/>
    <property type="match status" value="1"/>
</dbReference>
<protein>
    <recommendedName>
        <fullName evidence="8">APC membrane recruitment protein 2</fullName>
    </recommendedName>
    <alternativeName>
        <fullName evidence="9">Protein FAM123A</fullName>
    </alternativeName>
</protein>
<accession>A0AAV3AUK2</accession>
<comment type="function">
    <text evidence="7">Negative regulator of the canonical Wnt signaling pathway involved in neuroectodermal patterning. Acts by specifically binding phosphatidylinositol 4,5-bisphosphate (PtdIns(4,5)P2), translocating to the cell membrane and interacting with key regulators of the canonical Wnt signaling pathway, such as components of the beta-catenin destruction complex.</text>
</comment>
<dbReference type="EMBL" id="DYDO01000001">
    <property type="protein sequence ID" value="DBA32651.1"/>
    <property type="molecule type" value="Genomic_DNA"/>
</dbReference>
<keyword evidence="5" id="KW-0446">Lipid-binding</keyword>
<evidence type="ECO:0000256" key="9">
    <source>
        <dbReference type="ARBA" id="ARBA00042108"/>
    </source>
</evidence>
<evidence type="ECO:0000256" key="5">
    <source>
        <dbReference type="ARBA" id="ARBA00023121"/>
    </source>
</evidence>
<dbReference type="AlphaFoldDB" id="A0AAV3AUK2"/>
<evidence type="ECO:0000256" key="1">
    <source>
        <dbReference type="ARBA" id="ARBA00004202"/>
    </source>
</evidence>
<feature type="region of interest" description="Disordered" evidence="10">
    <location>
        <begin position="37"/>
        <end position="58"/>
    </location>
</feature>
<feature type="compositionally biased region" description="Polar residues" evidence="10">
    <location>
        <begin position="236"/>
        <end position="246"/>
    </location>
</feature>
<reference evidence="11" key="1">
    <citation type="thesis" date="2020" institute="ProQuest LLC" country="789 East Eisenhower Parkway, Ann Arbor, MI, USA">
        <title>Comparative Genomics and Chromosome Evolution.</title>
        <authorList>
            <person name="Mudd A.B."/>
        </authorList>
    </citation>
    <scope>NUCLEOTIDE SEQUENCE</scope>
    <source>
        <strain evidence="11">1538</strain>
        <tissue evidence="11">Blood</tissue>
    </source>
</reference>
<dbReference type="Proteomes" id="UP001181693">
    <property type="component" value="Unassembled WGS sequence"/>
</dbReference>
<gene>
    <name evidence="11" type="ORF">GDO54_000426</name>
</gene>
<dbReference type="GO" id="GO:0060828">
    <property type="term" value="P:regulation of canonical Wnt signaling pathway"/>
    <property type="evidence" value="ECO:0007669"/>
    <property type="project" value="TreeGrafter"/>
</dbReference>
<evidence type="ECO:0000256" key="7">
    <source>
        <dbReference type="ARBA" id="ARBA00037665"/>
    </source>
</evidence>
<dbReference type="GO" id="GO:0005886">
    <property type="term" value="C:plasma membrane"/>
    <property type="evidence" value="ECO:0007669"/>
    <property type="project" value="UniProtKB-SubCell"/>
</dbReference>
<organism evidence="11 12">
    <name type="scientific">Pyxicephalus adspersus</name>
    <name type="common">African bullfrog</name>
    <dbReference type="NCBI Taxonomy" id="30357"/>
    <lineage>
        <taxon>Eukaryota</taxon>
        <taxon>Metazoa</taxon>
        <taxon>Chordata</taxon>
        <taxon>Craniata</taxon>
        <taxon>Vertebrata</taxon>
        <taxon>Euteleostomi</taxon>
        <taxon>Amphibia</taxon>
        <taxon>Batrachia</taxon>
        <taxon>Anura</taxon>
        <taxon>Neobatrachia</taxon>
        <taxon>Ranoidea</taxon>
        <taxon>Pyxicephalidae</taxon>
        <taxon>Pyxicephalinae</taxon>
        <taxon>Pyxicephalus</taxon>
    </lineage>
</organism>
<dbReference type="GO" id="GO:0016055">
    <property type="term" value="P:Wnt signaling pathway"/>
    <property type="evidence" value="ECO:0007669"/>
    <property type="project" value="UniProtKB-KW"/>
</dbReference>
<comment type="caution">
    <text evidence="11">The sequence shown here is derived from an EMBL/GenBank/DDBJ whole genome shotgun (WGS) entry which is preliminary data.</text>
</comment>
<feature type="region of interest" description="Disordered" evidence="10">
    <location>
        <begin position="514"/>
        <end position="619"/>
    </location>
</feature>
<feature type="compositionally biased region" description="Basic and acidic residues" evidence="10">
    <location>
        <begin position="451"/>
        <end position="470"/>
    </location>
</feature>
<name>A0AAV3AUK2_PYXAD</name>
<evidence type="ECO:0000256" key="4">
    <source>
        <dbReference type="ARBA" id="ARBA00022687"/>
    </source>
</evidence>
<evidence type="ECO:0000313" key="11">
    <source>
        <dbReference type="EMBL" id="DBA32651.1"/>
    </source>
</evidence>
<dbReference type="Pfam" id="PF09422">
    <property type="entry name" value="AMER"/>
    <property type="match status" value="1"/>
</dbReference>
<feature type="compositionally biased region" description="Low complexity" evidence="10">
    <location>
        <begin position="564"/>
        <end position="579"/>
    </location>
</feature>
<evidence type="ECO:0000256" key="2">
    <source>
        <dbReference type="ARBA" id="ARBA00007750"/>
    </source>
</evidence>
<feature type="region of interest" description="Disordered" evidence="10">
    <location>
        <begin position="379"/>
        <end position="498"/>
    </location>
</feature>
<dbReference type="GO" id="GO:0008013">
    <property type="term" value="F:beta-catenin binding"/>
    <property type="evidence" value="ECO:0007669"/>
    <property type="project" value="TreeGrafter"/>
</dbReference>
<keyword evidence="3" id="KW-1003">Cell membrane</keyword>
<evidence type="ECO:0000256" key="3">
    <source>
        <dbReference type="ARBA" id="ARBA00022475"/>
    </source>
</evidence>
<comment type="similarity">
    <text evidence="2">Belongs to the Amer family.</text>
</comment>
<dbReference type="InterPro" id="IPR019003">
    <property type="entry name" value="AMER"/>
</dbReference>
<evidence type="ECO:0000313" key="12">
    <source>
        <dbReference type="Proteomes" id="UP001181693"/>
    </source>
</evidence>
<sequence>MDLHCDCAESPTAEQPSGKINKTAFKLFGKRKSGSAMPSIFGVRNKGDGKNTGNMGMVRSKTLDGIADVVLESSKKEEQCATQASADTPTNDTTSQVVTATKTDVSPNSSVGKSHSFFALLKRNGRLENVKGDNVEQRAGSRQKKGLKGLFNSMRWNRKEKNYKEEKEGATESQPGLILSGSLTASLECIKEEIQKPLCEPEVPAKTVTADLPCEEQSVVVNNATEEHQLKANKEFPSSSQSTSKPQDGDVASSPQVDHVRQPPEPEMETLQDKKDETLTGELPITSISFVEPECDSGPEIAIPDPSAVDPPSEPSFDRICLMLADVTSLKSFDSLTGCGDIIAEPDDEGGNSSSISARIALGNGKKAIPKKTPNIIAYQGGGEEMASPDQVDDKDMQEFLGMIPQAEETSKEVGKVSRQASREDKRSESTCDGNGMKPYKLRQTATNSTDKGDLRGRGKEQRDSVRNSDEGYWDSTTPGTEEEPPKSAGKKALSRDSCSGDALYDLYTETDENTARAHAEEKRPSQLHYKPVTVTCPTKTNLAKESKIPRSIKHLPVHPPSQPADTSSSSTPTSQPHPTKSELPRTKIPVSKVLVRRVSNKNVTGTSGKTAFHDPARK</sequence>
<feature type="compositionally biased region" description="Basic and acidic residues" evidence="10">
    <location>
        <begin position="409"/>
        <end position="430"/>
    </location>
</feature>
<feature type="region of interest" description="Disordered" evidence="10">
    <location>
        <begin position="231"/>
        <end position="314"/>
    </location>
</feature>
<proteinExistence type="inferred from homology"/>
<evidence type="ECO:0000256" key="8">
    <source>
        <dbReference type="ARBA" id="ARBA00039511"/>
    </source>
</evidence>
<keyword evidence="4" id="KW-0879">Wnt signaling pathway</keyword>
<dbReference type="PANTHER" id="PTHR22237:SF1">
    <property type="entry name" value="APC MEMBRANE RECRUITMENT PROTEIN 2"/>
    <property type="match status" value="1"/>
</dbReference>
<keyword evidence="12" id="KW-1185">Reference proteome</keyword>
<feature type="compositionally biased region" description="Polar residues" evidence="10">
    <location>
        <begin position="80"/>
        <end position="95"/>
    </location>
</feature>